<evidence type="ECO:0000313" key="3">
    <source>
        <dbReference type="Proteomes" id="UP001403385"/>
    </source>
</evidence>
<evidence type="ECO:0000313" key="2">
    <source>
        <dbReference type="EMBL" id="MEN7548702.1"/>
    </source>
</evidence>
<gene>
    <name evidence="2" type="ORF">AAG747_12330</name>
</gene>
<dbReference type="RefSeq" id="WP_346821479.1">
    <property type="nucleotide sequence ID" value="NZ_JBDKWZ010000006.1"/>
</dbReference>
<dbReference type="InterPro" id="IPR016181">
    <property type="entry name" value="Acyl_CoA_acyltransferase"/>
</dbReference>
<protein>
    <submittedName>
        <fullName evidence="2">GNAT family N-acetyltransferase</fullName>
    </submittedName>
</protein>
<dbReference type="EMBL" id="JBDKWZ010000006">
    <property type="protein sequence ID" value="MEN7548702.1"/>
    <property type="molecule type" value="Genomic_DNA"/>
</dbReference>
<organism evidence="2 3">
    <name type="scientific">Rapidithrix thailandica</name>
    <dbReference type="NCBI Taxonomy" id="413964"/>
    <lineage>
        <taxon>Bacteria</taxon>
        <taxon>Pseudomonadati</taxon>
        <taxon>Bacteroidota</taxon>
        <taxon>Cytophagia</taxon>
        <taxon>Cytophagales</taxon>
        <taxon>Flammeovirgaceae</taxon>
        <taxon>Rapidithrix</taxon>
    </lineage>
</organism>
<dbReference type="Pfam" id="PF13302">
    <property type="entry name" value="Acetyltransf_3"/>
    <property type="match status" value="1"/>
</dbReference>
<sequence length="163" mass="19043">MKTQRTKLNLLTEADYEDLLTMFEEPGAFQYIKHLENKTREQYKEYLSLKQQEIASGKGYYWVARNLETSSLIGGVNLTPIPKTNQVQIGWMISSAHRRKGYAYEVAHKVLEFALKETDFRPIYAVFEKENVASEKIIKKLNFSFLESKIVDGIDEERYIYQG</sequence>
<dbReference type="GO" id="GO:0016747">
    <property type="term" value="F:acyltransferase activity, transferring groups other than amino-acyl groups"/>
    <property type="evidence" value="ECO:0007669"/>
    <property type="project" value="InterPro"/>
</dbReference>
<comment type="caution">
    <text evidence="2">The sequence shown here is derived from an EMBL/GenBank/DDBJ whole genome shotgun (WGS) entry which is preliminary data.</text>
</comment>
<dbReference type="PROSITE" id="PS51186">
    <property type="entry name" value="GNAT"/>
    <property type="match status" value="1"/>
</dbReference>
<dbReference type="Gene3D" id="3.40.630.30">
    <property type="match status" value="1"/>
</dbReference>
<keyword evidence="3" id="KW-1185">Reference proteome</keyword>
<dbReference type="PANTHER" id="PTHR43792:SF1">
    <property type="entry name" value="N-ACETYLTRANSFERASE DOMAIN-CONTAINING PROTEIN"/>
    <property type="match status" value="1"/>
</dbReference>
<dbReference type="SUPFAM" id="SSF55729">
    <property type="entry name" value="Acyl-CoA N-acyltransferases (Nat)"/>
    <property type="match status" value="1"/>
</dbReference>
<dbReference type="InterPro" id="IPR051531">
    <property type="entry name" value="N-acetyltransferase"/>
</dbReference>
<proteinExistence type="predicted"/>
<dbReference type="AlphaFoldDB" id="A0AAW9RY39"/>
<name>A0AAW9RY39_9BACT</name>
<dbReference type="Proteomes" id="UP001403385">
    <property type="component" value="Unassembled WGS sequence"/>
</dbReference>
<reference evidence="2 3" key="1">
    <citation type="submission" date="2024-04" db="EMBL/GenBank/DDBJ databases">
        <title>Novel genus in family Flammeovirgaceae.</title>
        <authorList>
            <person name="Nguyen T.H."/>
            <person name="Vuong T.Q."/>
            <person name="Le H."/>
            <person name="Kim S.-G."/>
        </authorList>
    </citation>
    <scope>NUCLEOTIDE SEQUENCE [LARGE SCALE GENOMIC DNA]</scope>
    <source>
        <strain evidence="2 3">JCM 23209</strain>
    </source>
</reference>
<feature type="domain" description="N-acetyltransferase" evidence="1">
    <location>
        <begin position="6"/>
        <end position="161"/>
    </location>
</feature>
<evidence type="ECO:0000259" key="1">
    <source>
        <dbReference type="PROSITE" id="PS51186"/>
    </source>
</evidence>
<dbReference type="PANTHER" id="PTHR43792">
    <property type="entry name" value="GNAT FAMILY, PUTATIVE (AFU_ORTHOLOGUE AFUA_3G00765)-RELATED-RELATED"/>
    <property type="match status" value="1"/>
</dbReference>
<accession>A0AAW9RY39</accession>
<dbReference type="InterPro" id="IPR000182">
    <property type="entry name" value="GNAT_dom"/>
</dbReference>